<dbReference type="EMBL" id="WPIN01000023">
    <property type="protein sequence ID" value="MVM35486.1"/>
    <property type="molecule type" value="Genomic_DNA"/>
</dbReference>
<reference evidence="1 2" key="1">
    <citation type="submission" date="2019-12" db="EMBL/GenBank/DDBJ databases">
        <title>Spirosoma sp. HMF4905 genome sequencing and assembly.</title>
        <authorList>
            <person name="Kang H."/>
            <person name="Cha I."/>
            <person name="Kim H."/>
            <person name="Joh K."/>
        </authorList>
    </citation>
    <scope>NUCLEOTIDE SEQUENCE [LARGE SCALE GENOMIC DNA]</scope>
    <source>
        <strain evidence="1 2">HMF4905</strain>
    </source>
</reference>
<dbReference type="RefSeq" id="WP_157590285.1">
    <property type="nucleotide sequence ID" value="NZ_WPIN01000023.1"/>
</dbReference>
<dbReference type="Pfam" id="PF16677">
    <property type="entry name" value="GP3_package"/>
    <property type="match status" value="1"/>
</dbReference>
<organism evidence="1 2">
    <name type="scientific">Spirosoma arboris</name>
    <dbReference type="NCBI Taxonomy" id="2682092"/>
    <lineage>
        <taxon>Bacteria</taxon>
        <taxon>Pseudomonadati</taxon>
        <taxon>Bacteroidota</taxon>
        <taxon>Cytophagia</taxon>
        <taxon>Cytophagales</taxon>
        <taxon>Cytophagaceae</taxon>
        <taxon>Spirosoma</taxon>
    </lineage>
</organism>
<evidence type="ECO:0000313" key="2">
    <source>
        <dbReference type="Proteomes" id="UP000436006"/>
    </source>
</evidence>
<dbReference type="Gene3D" id="1.10.132.80">
    <property type="match status" value="1"/>
</dbReference>
<proteinExistence type="predicted"/>
<gene>
    <name evidence="1" type="ORF">GO755_36025</name>
</gene>
<accession>A0A7K1SPH6</accession>
<name>A0A7K1SPH6_9BACT</name>
<keyword evidence="2" id="KW-1185">Reference proteome</keyword>
<comment type="caution">
    <text evidence="1">The sequence shown here is derived from an EMBL/GenBank/DDBJ whole genome shotgun (WGS) entry which is preliminary data.</text>
</comment>
<evidence type="ECO:0000313" key="1">
    <source>
        <dbReference type="EMBL" id="MVM35486.1"/>
    </source>
</evidence>
<protein>
    <submittedName>
        <fullName evidence="1">DNA packaging protein</fullName>
    </submittedName>
</protein>
<dbReference type="InterPro" id="IPR032066">
    <property type="entry name" value="GP3_package"/>
</dbReference>
<sequence>MAAPKDNEFWKLRSKHGRDKLFETPGLLEEAAYEYFAWCQENPWLKTDFRGKDAEQVDIPTPRPFTIRGLCLYCNASEQFWRTFKASQAGKDFLAVITRIEDIIYTQKFEGAVVGAFNANIISRDLGLVDKKELSGELKLEQITGMRIVSSNS</sequence>
<dbReference type="Proteomes" id="UP000436006">
    <property type="component" value="Unassembled WGS sequence"/>
</dbReference>
<dbReference type="AlphaFoldDB" id="A0A7K1SPH6"/>